<accession>A0ABV5ZTT4</accession>
<dbReference type="RefSeq" id="WP_377850169.1">
    <property type="nucleotide sequence ID" value="NZ_JBHLZU010000002.1"/>
</dbReference>
<organism evidence="1 2">
    <name type="scientific">Allokutzneria oryzae</name>
    <dbReference type="NCBI Taxonomy" id="1378989"/>
    <lineage>
        <taxon>Bacteria</taxon>
        <taxon>Bacillati</taxon>
        <taxon>Actinomycetota</taxon>
        <taxon>Actinomycetes</taxon>
        <taxon>Pseudonocardiales</taxon>
        <taxon>Pseudonocardiaceae</taxon>
        <taxon>Allokutzneria</taxon>
    </lineage>
</organism>
<protein>
    <submittedName>
        <fullName evidence="1">DUF1365 domain-containing protein</fullName>
    </submittedName>
</protein>
<dbReference type="Proteomes" id="UP001589693">
    <property type="component" value="Unassembled WGS sequence"/>
</dbReference>
<dbReference type="InterPro" id="IPR010775">
    <property type="entry name" value="DUF1365"/>
</dbReference>
<dbReference type="EMBL" id="JBHLZU010000002">
    <property type="protein sequence ID" value="MFB9903074.1"/>
    <property type="molecule type" value="Genomic_DNA"/>
</dbReference>
<dbReference type="Pfam" id="PF07103">
    <property type="entry name" value="DUF1365"/>
    <property type="match status" value="1"/>
</dbReference>
<dbReference type="PANTHER" id="PTHR33973">
    <property type="entry name" value="OS07G0153300 PROTEIN"/>
    <property type="match status" value="1"/>
</dbReference>
<evidence type="ECO:0000313" key="2">
    <source>
        <dbReference type="Proteomes" id="UP001589693"/>
    </source>
</evidence>
<name>A0ABV5ZTT4_9PSEU</name>
<comment type="caution">
    <text evidence="1">The sequence shown here is derived from an EMBL/GenBank/DDBJ whole genome shotgun (WGS) entry which is preliminary data.</text>
</comment>
<dbReference type="PANTHER" id="PTHR33973:SF4">
    <property type="entry name" value="OS07G0153300 PROTEIN"/>
    <property type="match status" value="1"/>
</dbReference>
<gene>
    <name evidence="1" type="ORF">ACFFQA_03905</name>
</gene>
<evidence type="ECO:0000313" key="1">
    <source>
        <dbReference type="EMBL" id="MFB9903074.1"/>
    </source>
</evidence>
<keyword evidence="2" id="KW-1185">Reference proteome</keyword>
<proteinExistence type="predicted"/>
<reference evidence="1 2" key="1">
    <citation type="submission" date="2024-09" db="EMBL/GenBank/DDBJ databases">
        <authorList>
            <person name="Sun Q."/>
            <person name="Mori K."/>
        </authorList>
    </citation>
    <scope>NUCLEOTIDE SEQUENCE [LARGE SCALE GENOMIC DNA]</scope>
    <source>
        <strain evidence="1 2">TBRC 7907</strain>
    </source>
</reference>
<sequence length="242" mass="27830">MTSAALYDAVVTHTRRQQIRRGFAHNVYMWLVDIDALPRLPWFLRSFARFEARDHLGDPKRSIRENLDSWLASQGVDLRGGRVLMLANARVLGYVFNPLSVYWCHTPDGELECIVAEVHNTYGERHCYLLRPDQAGRVETDKEFYVSPFFTVEGRYRMRFSMPGEKVGITIALQQDGRTPFTATLRGVRRPAGNGAVLRTALRRPFMPQWVSTLIFRHGIALWLRRIPVVPRTPHVAQEGVQ</sequence>